<evidence type="ECO:0000313" key="5">
    <source>
        <dbReference type="EMBL" id="KDQ08284.1"/>
    </source>
</evidence>
<dbReference type="EMBL" id="KL198093">
    <property type="protein sequence ID" value="KDQ08284.1"/>
    <property type="molecule type" value="Genomic_DNA"/>
</dbReference>
<dbReference type="PANTHER" id="PTHR31082:SF4">
    <property type="entry name" value="PHEROMONE-REGULATED MEMBRANE PROTEIN 10"/>
    <property type="match status" value="1"/>
</dbReference>
<feature type="transmembrane region" description="Helical" evidence="2">
    <location>
        <begin position="175"/>
        <end position="195"/>
    </location>
</feature>
<protein>
    <recommendedName>
        <fullName evidence="4">Threonine/serine exporter-like N-terminal domain-containing protein</fullName>
    </recommendedName>
</protein>
<proteinExistence type="inferred from homology"/>
<feature type="chain" id="PRO_5001640960" description="Threonine/serine exporter-like N-terminal domain-containing protein" evidence="3">
    <location>
        <begin position="18"/>
        <end position="265"/>
    </location>
</feature>
<name>A0A067LYH0_BOTB1</name>
<dbReference type="Proteomes" id="UP000027195">
    <property type="component" value="Unassembled WGS sequence"/>
</dbReference>
<evidence type="ECO:0000259" key="4">
    <source>
        <dbReference type="Pfam" id="PF06738"/>
    </source>
</evidence>
<accession>A0A067LYH0</accession>
<dbReference type="PANTHER" id="PTHR31082">
    <property type="entry name" value="PHEROMONE-REGULATED MEMBRANE PROTEIN 10"/>
    <property type="match status" value="1"/>
</dbReference>
<feature type="transmembrane region" description="Helical" evidence="2">
    <location>
        <begin position="239"/>
        <end position="259"/>
    </location>
</feature>
<dbReference type="InterPro" id="IPR010619">
    <property type="entry name" value="ThrE-like_N"/>
</dbReference>
<evidence type="ECO:0000256" key="1">
    <source>
        <dbReference type="ARBA" id="ARBA00034125"/>
    </source>
</evidence>
<dbReference type="OrthoDB" id="3001855at2759"/>
<dbReference type="HOGENOM" id="CLU_077315_0_0_1"/>
<dbReference type="Pfam" id="PF06738">
    <property type="entry name" value="ThrE"/>
    <property type="match status" value="1"/>
</dbReference>
<sequence>MLIFFVVCVFFPIAIESRHEYILKLARALMELGAPSHRIEGQLIATARILGVQATFHRFLAKIDVTLEHPDTGISVTKPVHADARLDLGRLVRLHKIYKDVVHDNMGAEEGARKLRKLLDEPPIHGPKAQCALGFACGALICGLAFGGSPVDMLVAGTCSLFVQMLGGVAARVEMFAPIFEFTMAFFISTLARVLTSIPTSTQIFCYSAIATPGIVLILPGFLVVCGALDLASKNKEAGVIKIGAAFFHALFLVNSFSFHQRPWH</sequence>
<keyword evidence="6" id="KW-1185">Reference proteome</keyword>
<comment type="similarity">
    <text evidence="1">Belongs to the ThrE exporter (TC 2.A.79) family.</text>
</comment>
<evidence type="ECO:0000256" key="3">
    <source>
        <dbReference type="SAM" id="SignalP"/>
    </source>
</evidence>
<keyword evidence="2" id="KW-0812">Transmembrane</keyword>
<evidence type="ECO:0000313" key="6">
    <source>
        <dbReference type="Proteomes" id="UP000027195"/>
    </source>
</evidence>
<feature type="transmembrane region" description="Helical" evidence="2">
    <location>
        <begin position="132"/>
        <end position="163"/>
    </location>
</feature>
<organism evidence="5 6">
    <name type="scientific">Botryobasidium botryosum (strain FD-172 SS1)</name>
    <dbReference type="NCBI Taxonomy" id="930990"/>
    <lineage>
        <taxon>Eukaryota</taxon>
        <taxon>Fungi</taxon>
        <taxon>Dikarya</taxon>
        <taxon>Basidiomycota</taxon>
        <taxon>Agaricomycotina</taxon>
        <taxon>Agaricomycetes</taxon>
        <taxon>Cantharellales</taxon>
        <taxon>Botryobasidiaceae</taxon>
        <taxon>Botryobasidium</taxon>
    </lineage>
</organism>
<reference evidence="6" key="1">
    <citation type="journal article" date="2014" name="Proc. Natl. Acad. Sci. U.S.A.">
        <title>Extensive sampling of basidiomycete genomes demonstrates inadequacy of the white-rot/brown-rot paradigm for wood decay fungi.</title>
        <authorList>
            <person name="Riley R."/>
            <person name="Salamov A.A."/>
            <person name="Brown D.W."/>
            <person name="Nagy L.G."/>
            <person name="Floudas D."/>
            <person name="Held B.W."/>
            <person name="Levasseur A."/>
            <person name="Lombard V."/>
            <person name="Morin E."/>
            <person name="Otillar R."/>
            <person name="Lindquist E.A."/>
            <person name="Sun H."/>
            <person name="LaButti K.M."/>
            <person name="Schmutz J."/>
            <person name="Jabbour D."/>
            <person name="Luo H."/>
            <person name="Baker S.E."/>
            <person name="Pisabarro A.G."/>
            <person name="Walton J.D."/>
            <person name="Blanchette R.A."/>
            <person name="Henrissat B."/>
            <person name="Martin F."/>
            <person name="Cullen D."/>
            <person name="Hibbett D.S."/>
            <person name="Grigoriev I.V."/>
        </authorList>
    </citation>
    <scope>NUCLEOTIDE SEQUENCE [LARGE SCALE GENOMIC DNA]</scope>
    <source>
        <strain evidence="6">FD-172 SS1</strain>
    </source>
</reference>
<keyword evidence="2" id="KW-0472">Membrane</keyword>
<keyword evidence="3" id="KW-0732">Signal</keyword>
<feature type="transmembrane region" description="Helical" evidence="2">
    <location>
        <begin position="207"/>
        <end position="232"/>
    </location>
</feature>
<dbReference type="GO" id="GO:0022857">
    <property type="term" value="F:transmembrane transporter activity"/>
    <property type="evidence" value="ECO:0007669"/>
    <property type="project" value="InterPro"/>
</dbReference>
<evidence type="ECO:0000256" key="2">
    <source>
        <dbReference type="SAM" id="Phobius"/>
    </source>
</evidence>
<dbReference type="InParanoid" id="A0A067LYH0"/>
<dbReference type="AlphaFoldDB" id="A0A067LYH0"/>
<dbReference type="InterPro" id="IPR051361">
    <property type="entry name" value="ThrE/Ser_Exporter"/>
</dbReference>
<gene>
    <name evidence="5" type="ORF">BOTBODRAFT_118833</name>
</gene>
<keyword evidence="2" id="KW-1133">Transmembrane helix</keyword>
<feature type="domain" description="Threonine/serine exporter-like N-terminal" evidence="4">
    <location>
        <begin position="21"/>
        <end position="254"/>
    </location>
</feature>
<feature type="signal peptide" evidence="3">
    <location>
        <begin position="1"/>
        <end position="17"/>
    </location>
</feature>